<dbReference type="EMBL" id="QDDR01000001">
    <property type="protein sequence ID" value="PVE49599.1"/>
    <property type="molecule type" value="Genomic_DNA"/>
</dbReference>
<keyword evidence="3" id="KW-1185">Reference proteome</keyword>
<name>A0A2T7UYP1_9RHOB</name>
<evidence type="ECO:0008006" key="4">
    <source>
        <dbReference type="Google" id="ProtNLM"/>
    </source>
</evidence>
<accession>A0A2T7UYP1</accession>
<gene>
    <name evidence="2" type="ORF">DDE23_01355</name>
</gene>
<proteinExistence type="predicted"/>
<feature type="region of interest" description="Disordered" evidence="1">
    <location>
        <begin position="49"/>
        <end position="102"/>
    </location>
</feature>
<reference evidence="2 3" key="1">
    <citation type="journal article" date="2011" name="Syst. Appl. Microbiol.">
        <title>Defluviimonas denitrificans gen. nov., sp. nov., and Pararhodobacter aggregans gen. nov., sp. nov., non-phototrophic Rhodobacteraceae from the biofilter of a marine aquaculture.</title>
        <authorList>
            <person name="Foesel B.U."/>
            <person name="Drake H.L."/>
            <person name="Schramm A."/>
        </authorList>
    </citation>
    <scope>NUCLEOTIDE SEQUENCE [LARGE SCALE GENOMIC DNA]</scope>
    <source>
        <strain evidence="2 3">D1-19</strain>
    </source>
</reference>
<dbReference type="AlphaFoldDB" id="A0A2T7UYP1"/>
<dbReference type="OrthoDB" id="7582980at2"/>
<organism evidence="2 3">
    <name type="scientific">Pararhodobacter aggregans</name>
    <dbReference type="NCBI Taxonomy" id="404875"/>
    <lineage>
        <taxon>Bacteria</taxon>
        <taxon>Pseudomonadati</taxon>
        <taxon>Pseudomonadota</taxon>
        <taxon>Alphaproteobacteria</taxon>
        <taxon>Rhodobacterales</taxon>
        <taxon>Paracoccaceae</taxon>
        <taxon>Pararhodobacter</taxon>
    </lineage>
</organism>
<sequence>MRAGLHGLGLRPAEFWALTPAELMMMLGRDEAARPGFTRARLDALLKRFPDQGRKGAENGDAGGTERAAGRAGGADRRDLGPGGGLRFRSRRHGAQPDRDEP</sequence>
<dbReference type="InterPro" id="IPR019056">
    <property type="entry name" value="Phage_TAC_6"/>
</dbReference>
<evidence type="ECO:0000313" key="2">
    <source>
        <dbReference type="EMBL" id="PVE49599.1"/>
    </source>
</evidence>
<comment type="caution">
    <text evidence="2">The sequence shown here is derived from an EMBL/GenBank/DDBJ whole genome shotgun (WGS) entry which is preliminary data.</text>
</comment>
<feature type="compositionally biased region" description="Basic and acidic residues" evidence="1">
    <location>
        <begin position="49"/>
        <end position="58"/>
    </location>
</feature>
<dbReference type="Pfam" id="PF09550">
    <property type="entry name" value="Phage_TAC_6"/>
    <property type="match status" value="1"/>
</dbReference>
<evidence type="ECO:0000256" key="1">
    <source>
        <dbReference type="SAM" id="MobiDB-lite"/>
    </source>
</evidence>
<evidence type="ECO:0000313" key="3">
    <source>
        <dbReference type="Proteomes" id="UP000244810"/>
    </source>
</evidence>
<dbReference type="Proteomes" id="UP000244810">
    <property type="component" value="Unassembled WGS sequence"/>
</dbReference>
<protein>
    <recommendedName>
        <fullName evidence="4">Phage tail assembly chaperone</fullName>
    </recommendedName>
</protein>